<dbReference type="SUPFAM" id="SSF55874">
    <property type="entry name" value="ATPase domain of HSP90 chaperone/DNA topoisomerase II/histidine kinase"/>
    <property type="match status" value="1"/>
</dbReference>
<name>A0A4R5MKI4_9SPHI</name>
<dbReference type="Gene3D" id="3.30.565.10">
    <property type="entry name" value="Histidine kinase-like ATPase, C-terminal domain"/>
    <property type="match status" value="1"/>
</dbReference>
<keyword evidence="2" id="KW-1185">Reference proteome</keyword>
<proteinExistence type="predicted"/>
<comment type="caution">
    <text evidence="1">The sequence shown here is derived from an EMBL/GenBank/DDBJ whole genome shotgun (WGS) entry which is preliminary data.</text>
</comment>
<dbReference type="Pfam" id="PF13589">
    <property type="entry name" value="HATPase_c_3"/>
    <property type="match status" value="1"/>
</dbReference>
<evidence type="ECO:0000313" key="2">
    <source>
        <dbReference type="Proteomes" id="UP000295668"/>
    </source>
</evidence>
<dbReference type="InterPro" id="IPR036890">
    <property type="entry name" value="HATPase_C_sf"/>
</dbReference>
<accession>A0A4R5MKI4</accession>
<dbReference type="AlphaFoldDB" id="A0A4R5MKI4"/>
<sequence length="586" mass="66999">MTESIPLDIDAGRLLFGLSRIGYTTSSAICDIIDNSIRANATVIRLLIIKERKDFADSKKNNVKEYLIIDDGDGMNRDALLSALRLGSSDHDYGGNSLSKFGLGLKSASFSQGDILDVISSDGNGFNKFQISLPSIMASKVYAATEKDIDSLDQKIIDDYLSEGKGTIIRISNIRKNNHPSVSNTINELNTKVGVIYYYFIHNDNQDIFIGNNKVLGIDPLFLDEANVNGNLNENEWDGTQVKWIEKKKTVTLDDELGITADIEITQLPYPPIFKIKHLGEAKDAEIRRKYLIEASNYGFYVYRNNRLISWASHLNGIIPYDQDFYAFRGRINIDNSADDFFNIDVKKSSLTLSEEAWRVISDVTREAKSKSRSAWLNAGRIRREIINKDPNEIANKLLSEYEQIEILPGDELPTEEQAEQRLGLITNDMATKVRLIVKMMREDKGEEPGDLENLTQEEKEEAVKGEINPQLSKIFRVSSVTDNLLWEPYYDTDLGNCVRINKLHRFALYIYENNADNQDLQVTFDLMMLQLSDSEYYAYKNITDFDYEQMKSILWNFRRIASEFLAHMVRKLENELPPNYTTYNE</sequence>
<evidence type="ECO:0008006" key="3">
    <source>
        <dbReference type="Google" id="ProtNLM"/>
    </source>
</evidence>
<dbReference type="OrthoDB" id="9813438at2"/>
<gene>
    <name evidence="1" type="ORF">EZJ43_10335</name>
</gene>
<dbReference type="RefSeq" id="WP_133262635.1">
    <property type="nucleotide sequence ID" value="NZ_SJCY01000006.1"/>
</dbReference>
<protein>
    <recommendedName>
        <fullName evidence="3">ATP-binding protein</fullName>
    </recommendedName>
</protein>
<reference evidence="1 2" key="1">
    <citation type="submission" date="2019-02" db="EMBL/GenBank/DDBJ databases">
        <title>Pedobacter sp. nov., a novel speices isolated from soil of pinguins habitat in Antarcitica.</title>
        <authorList>
            <person name="He R.-H."/>
        </authorList>
    </citation>
    <scope>NUCLEOTIDE SEQUENCE [LARGE SCALE GENOMIC DNA]</scope>
    <source>
        <strain evidence="1 2">E01020</strain>
    </source>
</reference>
<dbReference type="Proteomes" id="UP000295668">
    <property type="component" value="Unassembled WGS sequence"/>
</dbReference>
<dbReference type="EMBL" id="SJCY01000006">
    <property type="protein sequence ID" value="TDG36072.1"/>
    <property type="molecule type" value="Genomic_DNA"/>
</dbReference>
<organism evidence="1 2">
    <name type="scientific">Pedobacter changchengzhani</name>
    <dbReference type="NCBI Taxonomy" id="2529274"/>
    <lineage>
        <taxon>Bacteria</taxon>
        <taxon>Pseudomonadati</taxon>
        <taxon>Bacteroidota</taxon>
        <taxon>Sphingobacteriia</taxon>
        <taxon>Sphingobacteriales</taxon>
        <taxon>Sphingobacteriaceae</taxon>
        <taxon>Pedobacter</taxon>
    </lineage>
</organism>
<evidence type="ECO:0000313" key="1">
    <source>
        <dbReference type="EMBL" id="TDG36072.1"/>
    </source>
</evidence>